<evidence type="ECO:0000256" key="1">
    <source>
        <dbReference type="SAM" id="MobiDB-lite"/>
    </source>
</evidence>
<name>A0ABD3S9G9_9LAMI</name>
<feature type="compositionally biased region" description="Polar residues" evidence="1">
    <location>
        <begin position="93"/>
        <end position="112"/>
    </location>
</feature>
<reference evidence="2 3" key="1">
    <citation type="submission" date="2024-12" db="EMBL/GenBank/DDBJ databases">
        <title>The unique morphological basis and parallel evolutionary history of personate flowers in Penstemon.</title>
        <authorList>
            <person name="Depatie T.H."/>
            <person name="Wessinger C.A."/>
        </authorList>
    </citation>
    <scope>NUCLEOTIDE SEQUENCE [LARGE SCALE GENOMIC DNA]</scope>
    <source>
        <strain evidence="2">WTNN_2</strain>
        <tissue evidence="2">Leaf</tissue>
    </source>
</reference>
<dbReference type="Proteomes" id="UP001634393">
    <property type="component" value="Unassembled WGS sequence"/>
</dbReference>
<gene>
    <name evidence="2" type="ORF">ACJIZ3_007071</name>
</gene>
<comment type="caution">
    <text evidence="2">The sequence shown here is derived from an EMBL/GenBank/DDBJ whole genome shotgun (WGS) entry which is preliminary data.</text>
</comment>
<evidence type="ECO:0000313" key="2">
    <source>
        <dbReference type="EMBL" id="KAL3821166.1"/>
    </source>
</evidence>
<proteinExistence type="predicted"/>
<keyword evidence="3" id="KW-1185">Reference proteome</keyword>
<dbReference type="AlphaFoldDB" id="A0ABD3S9G9"/>
<protein>
    <submittedName>
        <fullName evidence="2">Uncharacterized protein</fullName>
    </submittedName>
</protein>
<dbReference type="EMBL" id="JBJXBP010000007">
    <property type="protein sequence ID" value="KAL3821166.1"/>
    <property type="molecule type" value="Genomic_DNA"/>
</dbReference>
<accession>A0ABD3S9G9</accession>
<feature type="region of interest" description="Disordered" evidence="1">
    <location>
        <begin position="91"/>
        <end position="126"/>
    </location>
</feature>
<organism evidence="2 3">
    <name type="scientific">Penstemon smallii</name>
    <dbReference type="NCBI Taxonomy" id="265156"/>
    <lineage>
        <taxon>Eukaryota</taxon>
        <taxon>Viridiplantae</taxon>
        <taxon>Streptophyta</taxon>
        <taxon>Embryophyta</taxon>
        <taxon>Tracheophyta</taxon>
        <taxon>Spermatophyta</taxon>
        <taxon>Magnoliopsida</taxon>
        <taxon>eudicotyledons</taxon>
        <taxon>Gunneridae</taxon>
        <taxon>Pentapetalae</taxon>
        <taxon>asterids</taxon>
        <taxon>lamiids</taxon>
        <taxon>Lamiales</taxon>
        <taxon>Plantaginaceae</taxon>
        <taxon>Cheloneae</taxon>
        <taxon>Penstemon</taxon>
    </lineage>
</organism>
<sequence>MHTAVIDAFFMDSIYSIQRRKAEVRVTDANASIVNGPAIHPSCDILHAKDSTPEPITAVIICAKAVHIVPDPSLEEDDKELEEGKFAWFDNNDLFSSSPTTQPQKNNTNSEFEVSWVPSSPLDLNV</sequence>
<evidence type="ECO:0000313" key="3">
    <source>
        <dbReference type="Proteomes" id="UP001634393"/>
    </source>
</evidence>